<proteinExistence type="predicted"/>
<organism evidence="1 2">
    <name type="scientific">Sphaerisporangium aureirubrum</name>
    <dbReference type="NCBI Taxonomy" id="1544736"/>
    <lineage>
        <taxon>Bacteria</taxon>
        <taxon>Bacillati</taxon>
        <taxon>Actinomycetota</taxon>
        <taxon>Actinomycetes</taxon>
        <taxon>Streptosporangiales</taxon>
        <taxon>Streptosporangiaceae</taxon>
        <taxon>Sphaerisporangium</taxon>
    </lineage>
</organism>
<dbReference type="EMBL" id="JBHSRF010000013">
    <property type="protein sequence ID" value="MFC6082022.1"/>
    <property type="molecule type" value="Genomic_DNA"/>
</dbReference>
<dbReference type="RefSeq" id="WP_380751158.1">
    <property type="nucleotide sequence ID" value="NZ_JBHSRF010000013.1"/>
</dbReference>
<reference evidence="2" key="1">
    <citation type="journal article" date="2019" name="Int. J. Syst. Evol. Microbiol.">
        <title>The Global Catalogue of Microorganisms (GCM) 10K type strain sequencing project: providing services to taxonomists for standard genome sequencing and annotation.</title>
        <authorList>
            <consortium name="The Broad Institute Genomics Platform"/>
            <consortium name="The Broad Institute Genome Sequencing Center for Infectious Disease"/>
            <person name="Wu L."/>
            <person name="Ma J."/>
        </authorList>
    </citation>
    <scope>NUCLEOTIDE SEQUENCE [LARGE SCALE GENOMIC DNA]</scope>
    <source>
        <strain evidence="2">JCM 30346</strain>
    </source>
</reference>
<gene>
    <name evidence="1" type="ORF">ACFP1K_12705</name>
</gene>
<accession>A0ABW1NGY0</accession>
<dbReference type="Proteomes" id="UP001596137">
    <property type="component" value="Unassembled WGS sequence"/>
</dbReference>
<keyword evidence="2" id="KW-1185">Reference proteome</keyword>
<protein>
    <recommendedName>
        <fullName evidence="3">Lantibiotic dehydratase N-terminal domain-containing protein</fullName>
    </recommendedName>
</protein>
<name>A0ABW1NGY0_9ACTN</name>
<evidence type="ECO:0000313" key="2">
    <source>
        <dbReference type="Proteomes" id="UP001596137"/>
    </source>
</evidence>
<evidence type="ECO:0000313" key="1">
    <source>
        <dbReference type="EMBL" id="MFC6082022.1"/>
    </source>
</evidence>
<evidence type="ECO:0008006" key="3">
    <source>
        <dbReference type="Google" id="ProtNLM"/>
    </source>
</evidence>
<comment type="caution">
    <text evidence="1">The sequence shown here is derived from an EMBL/GenBank/DDBJ whole genome shotgun (WGS) entry which is preliminary data.</text>
</comment>
<sequence>MTHAALPGRPPNWLLHDQVVVRTTGFPYEVVEELTLPRTAADVDAVLAAERAAEAHREVLLREAFPEAVRAVAGDRAAGRLLSKQRSAVGRWCPVSAPELAPGDGLADRLREWNRLLAVVAGLAELAEAEHPAELALCRERLRARAADPLLQDAILLLSPAFHDSLRKYAGGPGTPRDGWQVERRLAAYLQRLAAKNETNSHFGPVNYGRLDPALPDEVRVERDPSLVTRTVFAAARLADAVTAAVQADPRMRPHLRPRRSVAHRFEDGRAVHTGTGRAATLTPADARLLGAADGTGSVLDLAASLGEPWPSVAARVAALVHRRLLSFAPPAGPDTAHPLDAVTAWLDGLPAHHDGDAEHAVREWRATAEELADLVAGCAAVPRTEATAALRRLEERYEELSGESARRGAGVMYADRTLVFEECRGDLARFELGGAVARRTGDSLVPVLELWRTAALLRGHDQRRQARRILDALAPGGDVPLLRYLRSATGTASDDGPDGGTALGRFEDSLRGLLDGHGDAPHVELDPGRLAALSAAALGEIADAATGARHPAFTSVDLLLAAASEKDLAEGRFRIVVGEGHAPALVSVFPTDHFRREGGDPDRVAALLAKVFADAGVRVGQVLIGRHTKIFPYRLADTLVELRPHLPGPGAVPAAALRVCRDGGGVTLYDHDGPLLLHPQLRRAPGFDPFAPFTLPAVEDHPVTLPGHTPRITVGGVVYQRERWQVPGLPWDGAIGGWALLRAAREWRARSGMPEQVYYRTPEEPKPLLLDFTSRHLVELFHRHVARSAGPVTVSEMLPAPGELWLPGRDGRHTFELRAFAVHPGSAGAATGGPGWRVHRAEPAA</sequence>